<dbReference type="Proteomes" id="UP001480595">
    <property type="component" value="Unassembled WGS sequence"/>
</dbReference>
<evidence type="ECO:0000313" key="2">
    <source>
        <dbReference type="EMBL" id="KAK8049319.1"/>
    </source>
</evidence>
<reference evidence="2 3" key="1">
    <citation type="submission" date="2023-01" db="EMBL/GenBank/DDBJ databases">
        <title>Analysis of 21 Apiospora genomes using comparative genomics revels a genus with tremendous synthesis potential of carbohydrate active enzymes and secondary metabolites.</title>
        <authorList>
            <person name="Sorensen T."/>
        </authorList>
    </citation>
    <scope>NUCLEOTIDE SEQUENCE [LARGE SCALE GENOMIC DNA]</scope>
    <source>
        <strain evidence="2 3">CBS 135458</strain>
    </source>
</reference>
<dbReference type="EMBL" id="JAQQWL010000011">
    <property type="protein sequence ID" value="KAK8049319.1"/>
    <property type="molecule type" value="Genomic_DNA"/>
</dbReference>
<proteinExistence type="predicted"/>
<evidence type="ECO:0000256" key="1">
    <source>
        <dbReference type="SAM" id="MobiDB-lite"/>
    </source>
</evidence>
<feature type="compositionally biased region" description="Polar residues" evidence="1">
    <location>
        <begin position="16"/>
        <end position="26"/>
    </location>
</feature>
<feature type="compositionally biased region" description="Polar residues" evidence="1">
    <location>
        <begin position="41"/>
        <end position="52"/>
    </location>
</feature>
<organism evidence="2 3">
    <name type="scientific">Apiospora phragmitis</name>
    <dbReference type="NCBI Taxonomy" id="2905665"/>
    <lineage>
        <taxon>Eukaryota</taxon>
        <taxon>Fungi</taxon>
        <taxon>Dikarya</taxon>
        <taxon>Ascomycota</taxon>
        <taxon>Pezizomycotina</taxon>
        <taxon>Sordariomycetes</taxon>
        <taxon>Xylariomycetidae</taxon>
        <taxon>Amphisphaeriales</taxon>
        <taxon>Apiosporaceae</taxon>
        <taxon>Apiospora</taxon>
    </lineage>
</organism>
<keyword evidence="3" id="KW-1185">Reference proteome</keyword>
<protein>
    <submittedName>
        <fullName evidence="2">Uncharacterized protein</fullName>
    </submittedName>
</protein>
<gene>
    <name evidence="2" type="ORF">PG994_011049</name>
</gene>
<feature type="compositionally biased region" description="Low complexity" evidence="1">
    <location>
        <begin position="53"/>
        <end position="67"/>
    </location>
</feature>
<accession>A0ABR1TRP3</accession>
<feature type="compositionally biased region" description="Low complexity" evidence="1">
    <location>
        <begin position="1"/>
        <end position="15"/>
    </location>
</feature>
<comment type="caution">
    <text evidence="2">The sequence shown here is derived from an EMBL/GenBank/DDBJ whole genome shotgun (WGS) entry which is preliminary data.</text>
</comment>
<feature type="region of interest" description="Disordered" evidence="1">
    <location>
        <begin position="1"/>
        <end position="106"/>
    </location>
</feature>
<evidence type="ECO:0000313" key="3">
    <source>
        <dbReference type="Proteomes" id="UP001480595"/>
    </source>
</evidence>
<sequence length="106" mass="11501">MSSPPTTTTTTTTTTYSCSRGDSPVTTAEAPGPHTGFYTISPLTTTPATETMQQQPHQQQYSNNSQSFPHSWFDSSSEHSYGPLNSNPVTEQQQQQYQDPAAATTP</sequence>
<dbReference type="RefSeq" id="XP_066711568.1">
    <property type="nucleotide sequence ID" value="XM_066862458.1"/>
</dbReference>
<feature type="compositionally biased region" description="Polar residues" evidence="1">
    <location>
        <begin position="73"/>
        <end position="91"/>
    </location>
</feature>
<name>A0ABR1TRP3_9PEZI</name>
<dbReference type="GeneID" id="92095521"/>